<gene>
    <name evidence="2" type="ORF">M231_06773</name>
</gene>
<evidence type="ECO:0000313" key="3">
    <source>
        <dbReference type="Proteomes" id="UP000289152"/>
    </source>
</evidence>
<dbReference type="EMBL" id="SDIL01000114">
    <property type="protein sequence ID" value="RXK35950.1"/>
    <property type="molecule type" value="Genomic_DNA"/>
</dbReference>
<sequence length="272" mass="30290">MSWKLSHTARMTFSSRKRRTGQSSNNNYPYPMVDGSSQYSSATLIPQDGGLATGSSSQATLVQPVELPLSRNDESIVEYEHPALPIWSLAELQYNHNENINHQGSFLLPIERTEDSNTYSLSGTILWTNDSRFRFAQVSRAALSAEVLATTLAAFTFADHMGSNPLSEEDTQEYCRVNPSEGWSELAPRVEERFHRAFFSVIRDGSAWPGRIAEVQCDPGGCTVPLGTTRITLKFQPGMSMAEVERFGRIQRETVSPVGMIYVNEEEVLGID</sequence>
<name>A0A4V1M381_TREME</name>
<dbReference type="AlphaFoldDB" id="A0A4V1M381"/>
<dbReference type="InParanoid" id="A0A4V1M381"/>
<feature type="region of interest" description="Disordered" evidence="1">
    <location>
        <begin position="1"/>
        <end position="33"/>
    </location>
</feature>
<evidence type="ECO:0000313" key="2">
    <source>
        <dbReference type="EMBL" id="RXK35950.1"/>
    </source>
</evidence>
<reference evidence="2 3" key="1">
    <citation type="submission" date="2016-06" db="EMBL/GenBank/DDBJ databases">
        <title>Evolution of pathogenesis and genome organization in the Tremellales.</title>
        <authorList>
            <person name="Cuomo C."/>
            <person name="Litvintseva A."/>
            <person name="Heitman J."/>
            <person name="Chen Y."/>
            <person name="Sun S."/>
            <person name="Springer D."/>
            <person name="Dromer F."/>
            <person name="Young S."/>
            <person name="Zeng Q."/>
            <person name="Chapman S."/>
            <person name="Gujja S."/>
            <person name="Saif S."/>
            <person name="Birren B."/>
        </authorList>
    </citation>
    <scope>NUCLEOTIDE SEQUENCE [LARGE SCALE GENOMIC DNA]</scope>
    <source>
        <strain evidence="2 3">ATCC 28783</strain>
    </source>
</reference>
<evidence type="ECO:0000256" key="1">
    <source>
        <dbReference type="SAM" id="MobiDB-lite"/>
    </source>
</evidence>
<keyword evidence="3" id="KW-1185">Reference proteome</keyword>
<dbReference type="Proteomes" id="UP000289152">
    <property type="component" value="Unassembled WGS sequence"/>
</dbReference>
<dbReference type="VEuPathDB" id="FungiDB:TREMEDRAFT_62631"/>
<protein>
    <submittedName>
        <fullName evidence="2">Uncharacterized protein</fullName>
    </submittedName>
</protein>
<proteinExistence type="predicted"/>
<organism evidence="2 3">
    <name type="scientific">Tremella mesenterica</name>
    <name type="common">Jelly fungus</name>
    <dbReference type="NCBI Taxonomy" id="5217"/>
    <lineage>
        <taxon>Eukaryota</taxon>
        <taxon>Fungi</taxon>
        <taxon>Dikarya</taxon>
        <taxon>Basidiomycota</taxon>
        <taxon>Agaricomycotina</taxon>
        <taxon>Tremellomycetes</taxon>
        <taxon>Tremellales</taxon>
        <taxon>Tremellaceae</taxon>
        <taxon>Tremella</taxon>
    </lineage>
</organism>
<comment type="caution">
    <text evidence="2">The sequence shown here is derived from an EMBL/GenBank/DDBJ whole genome shotgun (WGS) entry which is preliminary data.</text>
</comment>
<accession>A0A4V1M381</accession>